<evidence type="ECO:0000313" key="2">
    <source>
        <dbReference type="Proteomes" id="UP000823661"/>
    </source>
</evidence>
<protein>
    <submittedName>
        <fullName evidence="1">Uncharacterized protein</fullName>
    </submittedName>
</protein>
<dbReference type="Proteomes" id="UP000823661">
    <property type="component" value="Unassembled WGS sequence"/>
</dbReference>
<proteinExistence type="predicted"/>
<accession>A0A9D9EQ15</accession>
<reference evidence="1" key="1">
    <citation type="submission" date="2020-10" db="EMBL/GenBank/DDBJ databases">
        <authorList>
            <person name="Gilroy R."/>
        </authorList>
    </citation>
    <scope>NUCLEOTIDE SEQUENCE</scope>
    <source>
        <strain evidence="1">B1-20833</strain>
    </source>
</reference>
<evidence type="ECO:0000313" key="1">
    <source>
        <dbReference type="EMBL" id="MBO8452136.1"/>
    </source>
</evidence>
<dbReference type="AlphaFoldDB" id="A0A9D9EQ15"/>
<name>A0A9D9EQ15_9BACT</name>
<sequence length="150" mass="17318">MEYDSGTKRGRCLECGDRIRYGRNDKKFCCETCKNRYNNRRARSSRGVKVRVLSALEKNYGILDRVLKQGVVSISAAELRQQGFNFDYVTSYHKVRRHDEFSCFDISFTVVADMVISINRPGFSVRWGKSRNVSLNLQNVSGNDKLMNNE</sequence>
<reference evidence="1" key="2">
    <citation type="journal article" date="2021" name="PeerJ">
        <title>Extensive microbial diversity within the chicken gut microbiome revealed by metagenomics and culture.</title>
        <authorList>
            <person name="Gilroy R."/>
            <person name="Ravi A."/>
            <person name="Getino M."/>
            <person name="Pursley I."/>
            <person name="Horton D.L."/>
            <person name="Alikhan N.F."/>
            <person name="Baker D."/>
            <person name="Gharbi K."/>
            <person name="Hall N."/>
            <person name="Watson M."/>
            <person name="Adriaenssens E.M."/>
            <person name="Foster-Nyarko E."/>
            <person name="Jarju S."/>
            <person name="Secka A."/>
            <person name="Antonio M."/>
            <person name="Oren A."/>
            <person name="Chaudhuri R.R."/>
            <person name="La Ragione R."/>
            <person name="Hildebrand F."/>
            <person name="Pallen M.J."/>
        </authorList>
    </citation>
    <scope>NUCLEOTIDE SEQUENCE</scope>
    <source>
        <strain evidence="1">B1-20833</strain>
    </source>
</reference>
<gene>
    <name evidence="1" type="ORF">IAC06_04550</name>
</gene>
<comment type="caution">
    <text evidence="1">The sequence shown here is derived from an EMBL/GenBank/DDBJ whole genome shotgun (WGS) entry which is preliminary data.</text>
</comment>
<organism evidence="1 2">
    <name type="scientific">Candidatus Cryptobacteroides intestinavium</name>
    <dbReference type="NCBI Taxonomy" id="2840766"/>
    <lineage>
        <taxon>Bacteria</taxon>
        <taxon>Pseudomonadati</taxon>
        <taxon>Bacteroidota</taxon>
        <taxon>Bacteroidia</taxon>
        <taxon>Bacteroidales</taxon>
        <taxon>Candidatus Cryptobacteroides</taxon>
    </lineage>
</organism>
<dbReference type="EMBL" id="JADIMI010000043">
    <property type="protein sequence ID" value="MBO8452136.1"/>
    <property type="molecule type" value="Genomic_DNA"/>
</dbReference>